<evidence type="ECO:0000256" key="3">
    <source>
        <dbReference type="ARBA" id="ARBA00022692"/>
    </source>
</evidence>
<evidence type="ECO:0000256" key="6">
    <source>
        <dbReference type="SAM" id="Phobius"/>
    </source>
</evidence>
<evidence type="ECO:0000313" key="9">
    <source>
        <dbReference type="Proteomes" id="UP000267251"/>
    </source>
</evidence>
<evidence type="ECO:0000256" key="2">
    <source>
        <dbReference type="ARBA" id="ARBA00022448"/>
    </source>
</evidence>
<dbReference type="EMBL" id="KZ988339">
    <property type="protein sequence ID" value="RKP12421.1"/>
    <property type="molecule type" value="Genomic_DNA"/>
</dbReference>
<feature type="transmembrane region" description="Helical" evidence="6">
    <location>
        <begin position="110"/>
        <end position="133"/>
    </location>
</feature>
<keyword evidence="4 6" id="KW-1133">Transmembrane helix</keyword>
<evidence type="ECO:0000313" key="8">
    <source>
        <dbReference type="EMBL" id="RKP12421.1"/>
    </source>
</evidence>
<dbReference type="GO" id="GO:0016020">
    <property type="term" value="C:membrane"/>
    <property type="evidence" value="ECO:0007669"/>
    <property type="project" value="UniProtKB-SubCell"/>
</dbReference>
<gene>
    <name evidence="8" type="ORF">BJ684DRAFT_3470</name>
</gene>
<keyword evidence="2" id="KW-0813">Transport</keyword>
<comment type="subcellular location">
    <subcellularLocation>
        <location evidence="1">Membrane</location>
        <topology evidence="1">Multi-pass membrane protein</topology>
    </subcellularLocation>
</comment>
<feature type="transmembrane region" description="Helical" evidence="6">
    <location>
        <begin position="140"/>
        <end position="163"/>
    </location>
</feature>
<dbReference type="InterPro" id="IPR020846">
    <property type="entry name" value="MFS_dom"/>
</dbReference>
<feature type="non-terminal residue" evidence="8">
    <location>
        <position position="469"/>
    </location>
</feature>
<reference evidence="9" key="1">
    <citation type="journal article" date="2018" name="Nat. Microbiol.">
        <title>Leveraging single-cell genomics to expand the fungal tree of life.</title>
        <authorList>
            <person name="Ahrendt S.R."/>
            <person name="Quandt C.A."/>
            <person name="Ciobanu D."/>
            <person name="Clum A."/>
            <person name="Salamov A."/>
            <person name="Andreopoulos B."/>
            <person name="Cheng J.F."/>
            <person name="Woyke T."/>
            <person name="Pelin A."/>
            <person name="Henrissat B."/>
            <person name="Reynolds N.K."/>
            <person name="Benny G.L."/>
            <person name="Smith M.E."/>
            <person name="James T.Y."/>
            <person name="Grigoriev I.V."/>
        </authorList>
    </citation>
    <scope>NUCLEOTIDE SEQUENCE [LARGE SCALE GENOMIC DNA]</scope>
</reference>
<feature type="transmembrane region" description="Helical" evidence="6">
    <location>
        <begin position="422"/>
        <end position="441"/>
    </location>
</feature>
<proteinExistence type="predicted"/>
<evidence type="ECO:0000256" key="4">
    <source>
        <dbReference type="ARBA" id="ARBA00022989"/>
    </source>
</evidence>
<sequence length="469" mass="50847">LDDVLSNIGFGLFQRTMFFLCGIGWLADSMWLIGVSVLLPRAQQTFQVPDSQIGIMSSCFFAGMMGGATAWGFAADRFGRKLPFFLCPLLSTVCAYCVALAPSFPFLCVLLFPLGFNAAGSIPVDSSLLAEFLPPANKYWVTLLAVFYCAGDVTSSGLAWIILPSTSCDPMDEISCPPGHNRGWRYFFAILATLQLVFFIIRIIAYRQRETPSYLLTNGRREEAIEVLWNIARKNGHVQADSAKLGIDRLTLNPVSPPASRGKSKAKRGTFSQLFKGRVAATTTLIVWSQWFLMSLGYMLYASFLPKLLEQRQAAETTEGDAGLAGGYRDLFIYALCGLPASFIARYAVNSRLGRKGTLTAFMWTSASLLLAFTLVKSHVGAVMIIGTVNIMSTVAWAGLSTYAAEVFAVDVRGTGTGIASALQRMAGIIGPIITGLLMMLNKDFPLWGASCILGLAGLCGILLPIETK</sequence>
<accession>A0A4P9Y2W5</accession>
<feature type="transmembrane region" description="Helical" evidence="6">
    <location>
        <begin position="53"/>
        <end position="75"/>
    </location>
</feature>
<evidence type="ECO:0000256" key="1">
    <source>
        <dbReference type="ARBA" id="ARBA00004141"/>
    </source>
</evidence>
<feature type="non-terminal residue" evidence="8">
    <location>
        <position position="1"/>
    </location>
</feature>
<feature type="transmembrane region" description="Helical" evidence="6">
    <location>
        <begin position="82"/>
        <end position="104"/>
    </location>
</feature>
<dbReference type="Gene3D" id="1.20.1250.20">
    <property type="entry name" value="MFS general substrate transporter like domains"/>
    <property type="match status" value="1"/>
</dbReference>
<feature type="domain" description="Major facilitator superfamily (MFS) profile" evidence="7">
    <location>
        <begin position="1"/>
        <end position="469"/>
    </location>
</feature>
<dbReference type="InterPro" id="IPR036259">
    <property type="entry name" value="MFS_trans_sf"/>
</dbReference>
<dbReference type="PROSITE" id="PS50850">
    <property type="entry name" value="MFS"/>
    <property type="match status" value="1"/>
</dbReference>
<dbReference type="Pfam" id="PF07690">
    <property type="entry name" value="MFS_1"/>
    <property type="match status" value="1"/>
</dbReference>
<evidence type="ECO:0000259" key="7">
    <source>
        <dbReference type="PROSITE" id="PS50850"/>
    </source>
</evidence>
<dbReference type="AlphaFoldDB" id="A0A4P9Y2W5"/>
<feature type="transmembrane region" description="Helical" evidence="6">
    <location>
        <begin position="279"/>
        <end position="301"/>
    </location>
</feature>
<keyword evidence="3 6" id="KW-0812">Transmembrane</keyword>
<keyword evidence="5 6" id="KW-0472">Membrane</keyword>
<organism evidence="8 9">
    <name type="scientific">Piptocephalis cylindrospora</name>
    <dbReference type="NCBI Taxonomy" id="1907219"/>
    <lineage>
        <taxon>Eukaryota</taxon>
        <taxon>Fungi</taxon>
        <taxon>Fungi incertae sedis</taxon>
        <taxon>Zoopagomycota</taxon>
        <taxon>Zoopagomycotina</taxon>
        <taxon>Zoopagomycetes</taxon>
        <taxon>Zoopagales</taxon>
        <taxon>Piptocephalidaceae</taxon>
        <taxon>Piptocephalis</taxon>
    </lineage>
</organism>
<dbReference type="OrthoDB" id="4139357at2759"/>
<protein>
    <submittedName>
        <fullName evidence="8">Major facilitator superfamily domain-containing protein</fullName>
    </submittedName>
</protein>
<feature type="transmembrane region" description="Helical" evidence="6">
    <location>
        <begin position="12"/>
        <end position="33"/>
    </location>
</feature>
<dbReference type="PANTHER" id="PTHR23511:SF5">
    <property type="entry name" value="MAJOR FACILITATOR-TYPE TRANSPORTER HXNZ-RELATED"/>
    <property type="match status" value="1"/>
</dbReference>
<dbReference type="InterPro" id="IPR011701">
    <property type="entry name" value="MFS"/>
</dbReference>
<dbReference type="Proteomes" id="UP000267251">
    <property type="component" value="Unassembled WGS sequence"/>
</dbReference>
<feature type="transmembrane region" description="Helical" evidence="6">
    <location>
        <begin position="447"/>
        <end position="466"/>
    </location>
</feature>
<dbReference type="GO" id="GO:0022857">
    <property type="term" value="F:transmembrane transporter activity"/>
    <property type="evidence" value="ECO:0007669"/>
    <property type="project" value="InterPro"/>
</dbReference>
<dbReference type="SUPFAM" id="SSF103473">
    <property type="entry name" value="MFS general substrate transporter"/>
    <property type="match status" value="1"/>
</dbReference>
<keyword evidence="9" id="KW-1185">Reference proteome</keyword>
<dbReference type="PANTHER" id="PTHR23511">
    <property type="entry name" value="SYNAPTIC VESICLE GLYCOPROTEIN 2"/>
    <property type="match status" value="1"/>
</dbReference>
<feature type="transmembrane region" description="Helical" evidence="6">
    <location>
        <begin position="331"/>
        <end position="349"/>
    </location>
</feature>
<feature type="transmembrane region" description="Helical" evidence="6">
    <location>
        <begin position="391"/>
        <end position="410"/>
    </location>
</feature>
<dbReference type="CDD" id="cd17316">
    <property type="entry name" value="MFS_SV2_like"/>
    <property type="match status" value="1"/>
</dbReference>
<feature type="transmembrane region" description="Helical" evidence="6">
    <location>
        <begin position="183"/>
        <end position="205"/>
    </location>
</feature>
<evidence type="ECO:0000256" key="5">
    <source>
        <dbReference type="ARBA" id="ARBA00023136"/>
    </source>
</evidence>
<name>A0A4P9Y2W5_9FUNG</name>
<feature type="transmembrane region" description="Helical" evidence="6">
    <location>
        <begin position="361"/>
        <end position="385"/>
    </location>
</feature>